<keyword evidence="2" id="KW-0533">Nickel</keyword>
<dbReference type="InterPro" id="IPR004419">
    <property type="entry name" value="Pept_A31_hyd_express"/>
</dbReference>
<dbReference type="PANTHER" id="PTHR30302">
    <property type="entry name" value="HYDROGENASE 1 MATURATION PROTEASE"/>
    <property type="match status" value="1"/>
</dbReference>
<evidence type="ECO:0000256" key="4">
    <source>
        <dbReference type="ARBA" id="ARBA00022723"/>
    </source>
</evidence>
<evidence type="ECO:0000256" key="2">
    <source>
        <dbReference type="ARBA" id="ARBA00022596"/>
    </source>
</evidence>
<evidence type="ECO:0000256" key="3">
    <source>
        <dbReference type="ARBA" id="ARBA00022670"/>
    </source>
</evidence>
<keyword evidence="3" id="KW-0645">Protease</keyword>
<evidence type="ECO:0000256" key="6">
    <source>
        <dbReference type="ARBA" id="ARBA00022801"/>
    </source>
</evidence>
<keyword evidence="6" id="KW-0378">Hydrolase</keyword>
<organism evidence="7 8">
    <name type="scientific">Plesiomonas shigelloides</name>
    <name type="common">Aeromonas shigelloides</name>
    <dbReference type="NCBI Taxonomy" id="703"/>
    <lineage>
        <taxon>Bacteria</taxon>
        <taxon>Pseudomonadati</taxon>
        <taxon>Pseudomonadota</taxon>
        <taxon>Gammaproteobacteria</taxon>
        <taxon>Enterobacterales</taxon>
        <taxon>Enterobacteriaceae</taxon>
        <taxon>Plesiomonas</taxon>
    </lineage>
</organism>
<comment type="caution">
    <text evidence="7">The sequence shown here is derived from an EMBL/GenBank/DDBJ whole genome shotgun (WGS) entry which is preliminary data.</text>
</comment>
<protein>
    <submittedName>
        <fullName evidence="7">HyaD/HybD family hydrogenase maturation endopeptidase</fullName>
    </submittedName>
</protein>
<accession>A0A2P1VMA6</accession>
<evidence type="ECO:0000256" key="5">
    <source>
        <dbReference type="ARBA" id="ARBA00022750"/>
    </source>
</evidence>
<sequence>MQNPVLVLGIGNLLLSDEAIGVRAVEALEQRFHLPPQVDVLDGGTCGMELIGDMADREHLIIADAVLTGDAPGTVVTLRDEEVPTLFSRKISPHQLGLSDVLSALKLTDEFPQRLTLIGVVPESVEPRIGLTDTVSNKLDQVVMGLCGALAESGVTVTPKDVPLSRNQQLIDSEAFSDCQVDSQSDRQGVL</sequence>
<reference evidence="7" key="1">
    <citation type="submission" date="2021-03" db="EMBL/GenBank/DDBJ databases">
        <title>Plesiomonas shigelloides zfcc0051, isolated from zebrafish feces.</title>
        <authorList>
            <person name="Vanderhoek Z."/>
            <person name="Gaulke C."/>
        </authorList>
    </citation>
    <scope>NUCLEOTIDE SEQUENCE</scope>
    <source>
        <strain evidence="7">Zfcc0051</strain>
    </source>
</reference>
<keyword evidence="4" id="KW-0479">Metal-binding</keyword>
<dbReference type="Gene3D" id="3.40.50.1450">
    <property type="entry name" value="HybD-like"/>
    <property type="match status" value="1"/>
</dbReference>
<evidence type="ECO:0000256" key="1">
    <source>
        <dbReference type="ARBA" id="ARBA00006814"/>
    </source>
</evidence>
<dbReference type="NCBIfam" id="NF007777">
    <property type="entry name" value="PRK10466.1"/>
    <property type="match status" value="1"/>
</dbReference>
<dbReference type="Proteomes" id="UP000664658">
    <property type="component" value="Unassembled WGS sequence"/>
</dbReference>
<evidence type="ECO:0000313" key="7">
    <source>
        <dbReference type="EMBL" id="MBO1109213.1"/>
    </source>
</evidence>
<dbReference type="NCBIfam" id="TIGR00072">
    <property type="entry name" value="hydrog_prot"/>
    <property type="match status" value="1"/>
</dbReference>
<dbReference type="NCBIfam" id="TIGR00140">
    <property type="entry name" value="hupD"/>
    <property type="match status" value="1"/>
</dbReference>
<dbReference type="CDD" id="cd06062">
    <property type="entry name" value="H2MP_MemB-H2up"/>
    <property type="match status" value="1"/>
</dbReference>
<dbReference type="PANTHER" id="PTHR30302:SF1">
    <property type="entry name" value="HYDROGENASE 2 MATURATION PROTEASE"/>
    <property type="match status" value="1"/>
</dbReference>
<dbReference type="InterPro" id="IPR023430">
    <property type="entry name" value="Pept_HybD-like_dom_sf"/>
</dbReference>
<dbReference type="EMBL" id="JAFNAA010000016">
    <property type="protein sequence ID" value="MBO1109213.1"/>
    <property type="molecule type" value="Genomic_DNA"/>
</dbReference>
<dbReference type="FunFam" id="3.40.50.1450:FF:000002">
    <property type="entry name" value="Hydrogenase 1 maturation protease"/>
    <property type="match status" value="1"/>
</dbReference>
<proteinExistence type="inferred from homology"/>
<dbReference type="PRINTS" id="PR00446">
    <property type="entry name" value="HYDRGNUPTAKE"/>
</dbReference>
<evidence type="ECO:0000313" key="8">
    <source>
        <dbReference type="Proteomes" id="UP000664658"/>
    </source>
</evidence>
<dbReference type="SUPFAM" id="SSF53163">
    <property type="entry name" value="HybD-like"/>
    <property type="match status" value="1"/>
</dbReference>
<dbReference type="GO" id="GO:0008047">
    <property type="term" value="F:enzyme activator activity"/>
    <property type="evidence" value="ECO:0007669"/>
    <property type="project" value="InterPro"/>
</dbReference>
<keyword evidence="5" id="KW-0064">Aspartyl protease</keyword>
<dbReference type="InterPro" id="IPR000671">
    <property type="entry name" value="Peptidase_A31"/>
</dbReference>
<name>A0A2P1VMA6_PLESH</name>
<dbReference type="GO" id="GO:0046872">
    <property type="term" value="F:metal ion binding"/>
    <property type="evidence" value="ECO:0007669"/>
    <property type="project" value="UniProtKB-KW"/>
</dbReference>
<dbReference type="Pfam" id="PF01750">
    <property type="entry name" value="HycI"/>
    <property type="match status" value="1"/>
</dbReference>
<dbReference type="GO" id="GO:0004190">
    <property type="term" value="F:aspartic-type endopeptidase activity"/>
    <property type="evidence" value="ECO:0007669"/>
    <property type="project" value="UniProtKB-KW"/>
</dbReference>
<dbReference type="GO" id="GO:0016485">
    <property type="term" value="P:protein processing"/>
    <property type="evidence" value="ECO:0007669"/>
    <property type="project" value="InterPro"/>
</dbReference>
<dbReference type="AlphaFoldDB" id="A0A2P1VMA6"/>
<comment type="similarity">
    <text evidence="1">Belongs to the peptidase A31 family.</text>
</comment>
<gene>
    <name evidence="7" type="ORF">J2R62_13505</name>
</gene>